<dbReference type="Gene3D" id="3.40.1190.20">
    <property type="match status" value="1"/>
</dbReference>
<protein>
    <submittedName>
        <fullName evidence="5">2-dehydro-3-deoxygluconokinase</fullName>
    </submittedName>
</protein>
<dbReference type="PANTHER" id="PTHR43085">
    <property type="entry name" value="HEXOKINASE FAMILY MEMBER"/>
    <property type="match status" value="1"/>
</dbReference>
<dbReference type="Pfam" id="PF00294">
    <property type="entry name" value="PfkB"/>
    <property type="match status" value="1"/>
</dbReference>
<keyword evidence="6" id="KW-1185">Reference proteome</keyword>
<evidence type="ECO:0000313" key="6">
    <source>
        <dbReference type="Proteomes" id="UP001143480"/>
    </source>
</evidence>
<dbReference type="InterPro" id="IPR002173">
    <property type="entry name" value="Carboh/pur_kinase_PfkB_CS"/>
</dbReference>
<dbReference type="InterPro" id="IPR029056">
    <property type="entry name" value="Ribokinase-like"/>
</dbReference>
<evidence type="ECO:0000256" key="2">
    <source>
        <dbReference type="ARBA" id="ARBA00022679"/>
    </source>
</evidence>
<dbReference type="EMBL" id="BSFP01000058">
    <property type="protein sequence ID" value="GLL05485.1"/>
    <property type="molecule type" value="Genomic_DNA"/>
</dbReference>
<dbReference type="GO" id="GO:0005829">
    <property type="term" value="C:cytosol"/>
    <property type="evidence" value="ECO:0007669"/>
    <property type="project" value="TreeGrafter"/>
</dbReference>
<comment type="caution">
    <text evidence="5">The sequence shown here is derived from an EMBL/GenBank/DDBJ whole genome shotgun (WGS) entry which is preliminary data.</text>
</comment>
<reference evidence="5" key="2">
    <citation type="submission" date="2023-01" db="EMBL/GenBank/DDBJ databases">
        <authorList>
            <person name="Sun Q."/>
            <person name="Evtushenko L."/>
        </authorList>
    </citation>
    <scope>NUCLEOTIDE SEQUENCE</scope>
    <source>
        <strain evidence="5">VKM Ac-1321</strain>
    </source>
</reference>
<dbReference type="GO" id="GO:0008673">
    <property type="term" value="F:2-dehydro-3-deoxygluconokinase activity"/>
    <property type="evidence" value="ECO:0007669"/>
    <property type="project" value="TreeGrafter"/>
</dbReference>
<keyword evidence="3" id="KW-0418">Kinase</keyword>
<dbReference type="Proteomes" id="UP001143480">
    <property type="component" value="Unassembled WGS sequence"/>
</dbReference>
<sequence length="310" mass="31180">MSALDRPLDVVGLGEAMVLLQAPSFEDAATASVHVAGAELNLLAAVARLGLRAGLCSRVGNDPFGRRVLTAARTLGVDTSLVSTAPEPTGVFFKELGADGARRVHYYRSGSAASRMSAVDAGRALAARPRLAVVSGLTAALGPGPRSAVQHLALGADVVALDPNLRPHLPPVDDLLLTLLPQVTYLLLGLDEAGPLFGTTEPAQVFRRARSAGVREVALKAGADGCYHADDGPAGFAHLPSAATTVADPVGAGDAFAGGYLAARLVGAGPRGAAWLGSRLAAAVVATPGDTEGLPSAAEAAALLAAALSR</sequence>
<gene>
    <name evidence="5" type="primary">kdgK</name>
    <name evidence="5" type="ORF">GCM10017581_072320</name>
</gene>
<dbReference type="GO" id="GO:0019698">
    <property type="term" value="P:D-galacturonate catabolic process"/>
    <property type="evidence" value="ECO:0007669"/>
    <property type="project" value="TreeGrafter"/>
</dbReference>
<dbReference type="RefSeq" id="WP_261965054.1">
    <property type="nucleotide sequence ID" value="NZ_BSFP01000058.1"/>
</dbReference>
<evidence type="ECO:0000256" key="3">
    <source>
        <dbReference type="ARBA" id="ARBA00022777"/>
    </source>
</evidence>
<reference evidence="5" key="1">
    <citation type="journal article" date="2014" name="Int. J. Syst. Evol. Microbiol.">
        <title>Complete genome sequence of Corynebacterium casei LMG S-19264T (=DSM 44701T), isolated from a smear-ripened cheese.</title>
        <authorList>
            <consortium name="US DOE Joint Genome Institute (JGI-PGF)"/>
            <person name="Walter F."/>
            <person name="Albersmeier A."/>
            <person name="Kalinowski J."/>
            <person name="Ruckert C."/>
        </authorList>
    </citation>
    <scope>NUCLEOTIDE SEQUENCE</scope>
    <source>
        <strain evidence="5">VKM Ac-1321</strain>
    </source>
</reference>
<dbReference type="PANTHER" id="PTHR43085:SF15">
    <property type="entry name" value="2-DEHYDRO-3-DEOXYGLUCONOKINASE"/>
    <property type="match status" value="1"/>
</dbReference>
<proteinExistence type="inferred from homology"/>
<accession>A0A9W6NPU1</accession>
<name>A0A9W6NPU1_9ACTN</name>
<comment type="similarity">
    <text evidence="1">Belongs to the carbohydrate kinase PfkB family.</text>
</comment>
<dbReference type="InterPro" id="IPR050306">
    <property type="entry name" value="PfkB_Carbo_kinase"/>
</dbReference>
<evidence type="ECO:0000256" key="1">
    <source>
        <dbReference type="ARBA" id="ARBA00010688"/>
    </source>
</evidence>
<dbReference type="GO" id="GO:0042840">
    <property type="term" value="P:D-glucuronate catabolic process"/>
    <property type="evidence" value="ECO:0007669"/>
    <property type="project" value="TreeGrafter"/>
</dbReference>
<dbReference type="PROSITE" id="PS00584">
    <property type="entry name" value="PFKB_KINASES_2"/>
    <property type="match status" value="1"/>
</dbReference>
<feature type="domain" description="Carbohydrate kinase PfkB" evidence="4">
    <location>
        <begin position="13"/>
        <end position="296"/>
    </location>
</feature>
<dbReference type="GO" id="GO:0006974">
    <property type="term" value="P:DNA damage response"/>
    <property type="evidence" value="ECO:0007669"/>
    <property type="project" value="TreeGrafter"/>
</dbReference>
<evidence type="ECO:0000313" key="5">
    <source>
        <dbReference type="EMBL" id="GLL05485.1"/>
    </source>
</evidence>
<evidence type="ECO:0000259" key="4">
    <source>
        <dbReference type="Pfam" id="PF00294"/>
    </source>
</evidence>
<keyword evidence="2" id="KW-0808">Transferase</keyword>
<dbReference type="CDD" id="cd01166">
    <property type="entry name" value="KdgK"/>
    <property type="match status" value="1"/>
</dbReference>
<dbReference type="SUPFAM" id="SSF53613">
    <property type="entry name" value="Ribokinase-like"/>
    <property type="match status" value="1"/>
</dbReference>
<dbReference type="InterPro" id="IPR011611">
    <property type="entry name" value="PfkB_dom"/>
</dbReference>
<dbReference type="AlphaFoldDB" id="A0A9W6NPU1"/>
<organism evidence="5 6">
    <name type="scientific">Dactylosporangium matsuzakiense</name>
    <dbReference type="NCBI Taxonomy" id="53360"/>
    <lineage>
        <taxon>Bacteria</taxon>
        <taxon>Bacillati</taxon>
        <taxon>Actinomycetota</taxon>
        <taxon>Actinomycetes</taxon>
        <taxon>Micromonosporales</taxon>
        <taxon>Micromonosporaceae</taxon>
        <taxon>Dactylosporangium</taxon>
    </lineage>
</organism>